<evidence type="ECO:0000313" key="3">
    <source>
        <dbReference type="EMBL" id="KXB05624.1"/>
    </source>
</evidence>
<dbReference type="EMBL" id="LHYD01000004">
    <property type="protein sequence ID" value="KXB05624.1"/>
    <property type="molecule type" value="Genomic_DNA"/>
</dbReference>
<dbReference type="InterPro" id="IPR018445">
    <property type="entry name" value="Put_Phosphate_transp_reg"/>
</dbReference>
<evidence type="ECO:0000256" key="2">
    <source>
        <dbReference type="SAM" id="Coils"/>
    </source>
</evidence>
<keyword evidence="4" id="KW-1185">Reference proteome</keyword>
<comment type="similarity">
    <text evidence="1">Belongs to the UPF0111 family.</text>
</comment>
<organism evidence="3 4">
    <name type="scientific">candidate division MSBL1 archaeon SCGC-AAA382A13</name>
    <dbReference type="NCBI Taxonomy" id="1698279"/>
    <lineage>
        <taxon>Archaea</taxon>
        <taxon>Methanobacteriati</taxon>
        <taxon>Methanobacteriota</taxon>
        <taxon>candidate division MSBL1</taxon>
    </lineage>
</organism>
<dbReference type="Gene3D" id="1.20.58.220">
    <property type="entry name" value="Phosphate transport system protein phou homolog 2, domain 2"/>
    <property type="match status" value="1"/>
</dbReference>
<dbReference type="Pfam" id="PF01865">
    <property type="entry name" value="PhoU_div"/>
    <property type="match status" value="1"/>
</dbReference>
<dbReference type="InterPro" id="IPR002727">
    <property type="entry name" value="DUF47"/>
</dbReference>
<dbReference type="AlphaFoldDB" id="A0A133VGR9"/>
<evidence type="ECO:0008006" key="5">
    <source>
        <dbReference type="Google" id="ProtNLM"/>
    </source>
</evidence>
<comment type="caution">
    <text evidence="3">The sequence shown here is derived from an EMBL/GenBank/DDBJ whole genome shotgun (WGS) entry which is preliminary data.</text>
</comment>
<gene>
    <name evidence="3" type="ORF">AKJ50_00425</name>
</gene>
<sequence>MPEKSIAWLGREKERKALELCIEHMDKILETVKLMDEVVYSFVEGEKNLRREADKILEKEREADDIKEKIMNELSKGRYLPLSREKIIRLTITAEGVADNARAAGAKLTFLDPSIIDEDIKEGLNQLSHFAHSATEILRDTYKALLVDEDVEESIQKTERVEKMEEKVDFFRANTLIPQIVKWADDSQKPGTAILLMEIEENMEEITDHAENTADAIREIALGSR</sequence>
<dbReference type="SUPFAM" id="SSF109755">
    <property type="entry name" value="PhoU-like"/>
    <property type="match status" value="1"/>
</dbReference>
<dbReference type="InterPro" id="IPR038078">
    <property type="entry name" value="PhoU-like_sf"/>
</dbReference>
<name>A0A133VGR9_9EURY</name>
<evidence type="ECO:0000313" key="4">
    <source>
        <dbReference type="Proteomes" id="UP000070311"/>
    </source>
</evidence>
<feature type="coiled-coil region" evidence="2">
    <location>
        <begin position="49"/>
        <end position="76"/>
    </location>
</feature>
<accession>A0A133VGR9</accession>
<keyword evidence="2" id="KW-0175">Coiled coil</keyword>
<dbReference type="PANTHER" id="PTHR36536">
    <property type="entry name" value="UPF0111 PROTEIN HI_1603"/>
    <property type="match status" value="1"/>
</dbReference>
<dbReference type="PANTHER" id="PTHR36536:SF3">
    <property type="entry name" value="UPF0111 PROTEIN HI_1603"/>
    <property type="match status" value="1"/>
</dbReference>
<evidence type="ECO:0000256" key="1">
    <source>
        <dbReference type="ARBA" id="ARBA00008591"/>
    </source>
</evidence>
<dbReference type="Proteomes" id="UP000070311">
    <property type="component" value="Unassembled WGS sequence"/>
</dbReference>
<protein>
    <recommendedName>
        <fullName evidence="5">Phosphate transport regulator</fullName>
    </recommendedName>
</protein>
<proteinExistence type="inferred from homology"/>
<reference evidence="3 4" key="1">
    <citation type="journal article" date="2016" name="Sci. Rep.">
        <title>Metabolic traits of an uncultured archaeal lineage -MSBL1- from brine pools of the Red Sea.</title>
        <authorList>
            <person name="Mwirichia R."/>
            <person name="Alam I."/>
            <person name="Rashid M."/>
            <person name="Vinu M."/>
            <person name="Ba-Alawi W."/>
            <person name="Anthony Kamau A."/>
            <person name="Kamanda Ngugi D."/>
            <person name="Goker M."/>
            <person name="Klenk H.P."/>
            <person name="Bajic V."/>
            <person name="Stingl U."/>
        </authorList>
    </citation>
    <scope>NUCLEOTIDE SEQUENCE [LARGE SCALE GENOMIC DNA]</scope>
    <source>
        <strain evidence="3">SCGC-AAA382A13</strain>
    </source>
</reference>